<accession>A0A8X6F2H4</accession>
<reference evidence="1" key="1">
    <citation type="submission" date="2020-07" db="EMBL/GenBank/DDBJ databases">
        <title>Multicomponent nature underlies the extraordinary mechanical properties of spider dragline silk.</title>
        <authorList>
            <person name="Kono N."/>
            <person name="Nakamura H."/>
            <person name="Mori M."/>
            <person name="Yoshida Y."/>
            <person name="Ohtoshi R."/>
            <person name="Malay A.D."/>
            <person name="Moran D.A.P."/>
            <person name="Tomita M."/>
            <person name="Numata K."/>
            <person name="Arakawa K."/>
        </authorList>
    </citation>
    <scope>NUCLEOTIDE SEQUENCE</scope>
</reference>
<organism evidence="1 2">
    <name type="scientific">Trichonephila clavata</name>
    <name type="common">Joro spider</name>
    <name type="synonym">Nephila clavata</name>
    <dbReference type="NCBI Taxonomy" id="2740835"/>
    <lineage>
        <taxon>Eukaryota</taxon>
        <taxon>Metazoa</taxon>
        <taxon>Ecdysozoa</taxon>
        <taxon>Arthropoda</taxon>
        <taxon>Chelicerata</taxon>
        <taxon>Arachnida</taxon>
        <taxon>Araneae</taxon>
        <taxon>Araneomorphae</taxon>
        <taxon>Entelegynae</taxon>
        <taxon>Araneoidea</taxon>
        <taxon>Nephilidae</taxon>
        <taxon>Trichonephila</taxon>
    </lineage>
</organism>
<keyword evidence="2" id="KW-1185">Reference proteome</keyword>
<gene>
    <name evidence="1" type="ORF">TNCT_343171</name>
</gene>
<name>A0A8X6F2H4_TRICU</name>
<proteinExistence type="predicted"/>
<protein>
    <submittedName>
        <fullName evidence="1">Uncharacterized protein</fullName>
    </submittedName>
</protein>
<sequence length="73" mass="7970">MGGPVILKLQESAGQLEGHRPASSAIEVNAAGQWDLRSSKAVNSNVDLTFLQKKVTRPRRIETGVPGKYRKLI</sequence>
<evidence type="ECO:0000313" key="2">
    <source>
        <dbReference type="Proteomes" id="UP000887116"/>
    </source>
</evidence>
<dbReference type="AlphaFoldDB" id="A0A8X6F2H4"/>
<evidence type="ECO:0000313" key="1">
    <source>
        <dbReference type="EMBL" id="GFQ67679.1"/>
    </source>
</evidence>
<dbReference type="Proteomes" id="UP000887116">
    <property type="component" value="Unassembled WGS sequence"/>
</dbReference>
<comment type="caution">
    <text evidence="1">The sequence shown here is derived from an EMBL/GenBank/DDBJ whole genome shotgun (WGS) entry which is preliminary data.</text>
</comment>
<dbReference type="EMBL" id="BMAO01020480">
    <property type="protein sequence ID" value="GFQ67679.1"/>
    <property type="molecule type" value="Genomic_DNA"/>
</dbReference>